<reference evidence="2" key="1">
    <citation type="submission" date="2023-07" db="EMBL/GenBank/DDBJ databases">
        <title>Genomic Encyclopedia of Type Strains, Phase IV (KMG-IV): sequencing the most valuable type-strain genomes for metagenomic binning, comparative biology and taxonomic classification.</title>
        <authorList>
            <person name="Goeker M."/>
        </authorList>
    </citation>
    <scope>NUCLEOTIDE SEQUENCE [LARGE SCALE GENOMIC DNA]</scope>
    <source>
        <strain evidence="2">JSM 076093</strain>
    </source>
</reference>
<feature type="non-terminal residue" evidence="2">
    <location>
        <position position="1"/>
    </location>
</feature>
<sequence length="49" mass="5431">LAGQVRPHRSVSDEEAHRPPRGKRASWSGNQPLPKKIQGLNVTISIVDF</sequence>
<evidence type="ECO:0000313" key="3">
    <source>
        <dbReference type="Proteomes" id="UP001226720"/>
    </source>
</evidence>
<evidence type="ECO:0000313" key="2">
    <source>
        <dbReference type="EMBL" id="MDQ0481048.1"/>
    </source>
</evidence>
<comment type="caution">
    <text evidence="2">The sequence shown here is derived from an EMBL/GenBank/DDBJ whole genome shotgun (WGS) entry which is preliminary data.</text>
</comment>
<proteinExistence type="predicted"/>
<evidence type="ECO:0000256" key="1">
    <source>
        <dbReference type="SAM" id="MobiDB-lite"/>
    </source>
</evidence>
<dbReference type="Proteomes" id="UP001226720">
    <property type="component" value="Unassembled WGS sequence"/>
</dbReference>
<accession>A0ABU0JVC1</accession>
<organism evidence="2 3">
    <name type="scientific">Guptibacillus hwajinpoensis</name>
    <dbReference type="NCBI Taxonomy" id="208199"/>
    <lineage>
        <taxon>Bacteria</taxon>
        <taxon>Bacillati</taxon>
        <taxon>Bacillota</taxon>
        <taxon>Bacilli</taxon>
        <taxon>Bacillales</taxon>
        <taxon>Guptibacillaceae</taxon>
        <taxon>Guptibacillus</taxon>
    </lineage>
</organism>
<gene>
    <name evidence="2" type="ORF">QO000_000001</name>
</gene>
<protein>
    <submittedName>
        <fullName evidence="2">Uncharacterized protein</fullName>
    </submittedName>
</protein>
<feature type="region of interest" description="Disordered" evidence="1">
    <location>
        <begin position="1"/>
        <end position="34"/>
    </location>
</feature>
<dbReference type="EMBL" id="JAUSWM010000001">
    <property type="protein sequence ID" value="MDQ0481048.1"/>
    <property type="molecule type" value="Genomic_DNA"/>
</dbReference>
<keyword evidence="3" id="KW-1185">Reference proteome</keyword>
<name>A0ABU0JVC1_9BACL</name>